<dbReference type="Proteomes" id="UP000195208">
    <property type="component" value="Unassembled WGS sequence"/>
</dbReference>
<gene>
    <name evidence="1" type="ORF">B9M88_12515</name>
</gene>
<dbReference type="RefSeq" id="WP_085621943.1">
    <property type="nucleotide sequence ID" value="NZ_NDYM01000001.1"/>
</dbReference>
<sequence>MVYLIIFIFIFLILIQAHINRTNKKMILEQTGLPISSHIIIDEKHRKYNENIYICLSTQCSICKKILFDFQKESKKNTFLVFTENKNVVNELITEMNIKINSNKIIYEVPEENLFLFVTPFVYITNKEGIIIKKKIINNIRELQS</sequence>
<dbReference type="EMBL" id="NEFX01000048">
    <property type="protein sequence ID" value="OTW29953.1"/>
    <property type="molecule type" value="Genomic_DNA"/>
</dbReference>
<reference evidence="1 2" key="1">
    <citation type="submission" date="2017-04" db="EMBL/GenBank/DDBJ databases">
        <title>Staphylococcus agnetis, a potential pathogen in the broiler production.</title>
        <authorList>
            <person name="Poulsen L."/>
        </authorList>
    </citation>
    <scope>NUCLEOTIDE SEQUENCE [LARGE SCALE GENOMIC DNA]</scope>
    <source>
        <strain evidence="1 2">723_310714_2_2_spleen</strain>
    </source>
</reference>
<organism evidence="1 2">
    <name type="scientific">Staphylococcus agnetis</name>
    <dbReference type="NCBI Taxonomy" id="985762"/>
    <lineage>
        <taxon>Bacteria</taxon>
        <taxon>Bacillati</taxon>
        <taxon>Bacillota</taxon>
        <taxon>Bacilli</taxon>
        <taxon>Bacillales</taxon>
        <taxon>Staphylococcaceae</taxon>
        <taxon>Staphylococcus</taxon>
    </lineage>
</organism>
<evidence type="ECO:0000313" key="2">
    <source>
        <dbReference type="Proteomes" id="UP000195208"/>
    </source>
</evidence>
<proteinExistence type="predicted"/>
<evidence type="ECO:0000313" key="1">
    <source>
        <dbReference type="EMBL" id="OTW29953.1"/>
    </source>
</evidence>
<comment type="caution">
    <text evidence="1">The sequence shown here is derived from an EMBL/GenBank/DDBJ whole genome shotgun (WGS) entry which is preliminary data.</text>
</comment>
<name>A0ABX3Z0I2_9STAP</name>
<protein>
    <recommendedName>
        <fullName evidence="3">Thioredoxin</fullName>
    </recommendedName>
</protein>
<keyword evidence="2" id="KW-1185">Reference proteome</keyword>
<accession>A0ABX3Z0I2</accession>
<evidence type="ECO:0008006" key="3">
    <source>
        <dbReference type="Google" id="ProtNLM"/>
    </source>
</evidence>